<keyword evidence="1" id="KW-0472">Membrane</keyword>
<dbReference type="Proteomes" id="UP001612741">
    <property type="component" value="Unassembled WGS sequence"/>
</dbReference>
<accession>A0ABW7YSV9</accession>
<proteinExistence type="predicted"/>
<keyword evidence="3" id="KW-1185">Reference proteome</keyword>
<feature type="transmembrane region" description="Helical" evidence="1">
    <location>
        <begin position="5"/>
        <end position="23"/>
    </location>
</feature>
<protein>
    <recommendedName>
        <fullName evidence="4">DUF3995 domain-containing protein</fullName>
    </recommendedName>
</protein>
<sequence>MRAIVGFIVLIQGVIGFVGLTFFDSRWGLLHRLVEVPSWAYLVIALAGAGLIMWGESAKKS</sequence>
<feature type="transmembrane region" description="Helical" evidence="1">
    <location>
        <begin position="38"/>
        <end position="55"/>
    </location>
</feature>
<reference evidence="2 3" key="1">
    <citation type="submission" date="2024-10" db="EMBL/GenBank/DDBJ databases">
        <title>The Natural Products Discovery Center: Release of the First 8490 Sequenced Strains for Exploring Actinobacteria Biosynthetic Diversity.</title>
        <authorList>
            <person name="Kalkreuter E."/>
            <person name="Kautsar S.A."/>
            <person name="Yang D."/>
            <person name="Bader C.D."/>
            <person name="Teijaro C.N."/>
            <person name="Fluegel L."/>
            <person name="Davis C.M."/>
            <person name="Simpson J.R."/>
            <person name="Lauterbach L."/>
            <person name="Steele A.D."/>
            <person name="Gui C."/>
            <person name="Meng S."/>
            <person name="Li G."/>
            <person name="Viehrig K."/>
            <person name="Ye F."/>
            <person name="Su P."/>
            <person name="Kiefer A.F."/>
            <person name="Nichols A."/>
            <person name="Cepeda A.J."/>
            <person name="Yan W."/>
            <person name="Fan B."/>
            <person name="Jiang Y."/>
            <person name="Adhikari A."/>
            <person name="Zheng C.-J."/>
            <person name="Schuster L."/>
            <person name="Cowan T.M."/>
            <person name="Smanski M.J."/>
            <person name="Chevrette M.G."/>
            <person name="De Carvalho L.P.S."/>
            <person name="Shen B."/>
        </authorList>
    </citation>
    <scope>NUCLEOTIDE SEQUENCE [LARGE SCALE GENOMIC DNA]</scope>
    <source>
        <strain evidence="2 3">NPDC050545</strain>
    </source>
</reference>
<organism evidence="2 3">
    <name type="scientific">Nonomuraea typhae</name>
    <dbReference type="NCBI Taxonomy" id="2603600"/>
    <lineage>
        <taxon>Bacteria</taxon>
        <taxon>Bacillati</taxon>
        <taxon>Actinomycetota</taxon>
        <taxon>Actinomycetes</taxon>
        <taxon>Streptosporangiales</taxon>
        <taxon>Streptosporangiaceae</taxon>
        <taxon>Nonomuraea</taxon>
    </lineage>
</organism>
<evidence type="ECO:0000313" key="2">
    <source>
        <dbReference type="EMBL" id="MFI6498363.1"/>
    </source>
</evidence>
<dbReference type="RefSeq" id="WP_397081614.1">
    <property type="nucleotide sequence ID" value="NZ_JBITGY010000003.1"/>
</dbReference>
<name>A0ABW7YSV9_9ACTN</name>
<gene>
    <name evidence="2" type="ORF">ACIBG2_13305</name>
</gene>
<keyword evidence="1" id="KW-0812">Transmembrane</keyword>
<keyword evidence="1" id="KW-1133">Transmembrane helix</keyword>
<evidence type="ECO:0008006" key="4">
    <source>
        <dbReference type="Google" id="ProtNLM"/>
    </source>
</evidence>
<dbReference type="EMBL" id="JBITGY010000003">
    <property type="protein sequence ID" value="MFI6498363.1"/>
    <property type="molecule type" value="Genomic_DNA"/>
</dbReference>
<evidence type="ECO:0000313" key="3">
    <source>
        <dbReference type="Proteomes" id="UP001612741"/>
    </source>
</evidence>
<evidence type="ECO:0000256" key="1">
    <source>
        <dbReference type="SAM" id="Phobius"/>
    </source>
</evidence>
<comment type="caution">
    <text evidence="2">The sequence shown here is derived from an EMBL/GenBank/DDBJ whole genome shotgun (WGS) entry which is preliminary data.</text>
</comment>